<gene>
    <name evidence="2" type="ORF">KIH79_09170</name>
</gene>
<dbReference type="RefSeq" id="WP_219059108.1">
    <property type="nucleotide sequence ID" value="NZ_JAHBBH010000027.1"/>
</dbReference>
<sequence>MSSNTELVIQSNPANSQSTEIKFNLTPDDPINGRTIMCWTENPEPCRIDWDDAELLWRWLGLILGHHVPEAES</sequence>
<proteinExistence type="predicted"/>
<dbReference type="Proteomes" id="UP000700815">
    <property type="component" value="Unassembled WGS sequence"/>
</dbReference>
<comment type="caution">
    <text evidence="2">The sequence shown here is derived from an EMBL/GenBank/DDBJ whole genome shotgun (WGS) entry which is preliminary data.</text>
</comment>
<accession>A0ABS6WGU0</accession>
<organism evidence="2 3">
    <name type="scientific">Bifidobacterium miconis</name>
    <dbReference type="NCBI Taxonomy" id="2834435"/>
    <lineage>
        <taxon>Bacteria</taxon>
        <taxon>Bacillati</taxon>
        <taxon>Actinomycetota</taxon>
        <taxon>Actinomycetes</taxon>
        <taxon>Bifidobacteriales</taxon>
        <taxon>Bifidobacteriaceae</taxon>
        <taxon>Bifidobacterium</taxon>
    </lineage>
</organism>
<evidence type="ECO:0000313" key="3">
    <source>
        <dbReference type="Proteomes" id="UP000700815"/>
    </source>
</evidence>
<protein>
    <submittedName>
        <fullName evidence="2">Uncharacterized protein</fullName>
    </submittedName>
</protein>
<keyword evidence="3" id="KW-1185">Reference proteome</keyword>
<evidence type="ECO:0000256" key="1">
    <source>
        <dbReference type="SAM" id="MobiDB-lite"/>
    </source>
</evidence>
<dbReference type="EMBL" id="JAHBBH010000027">
    <property type="protein sequence ID" value="MBW3093087.1"/>
    <property type="molecule type" value="Genomic_DNA"/>
</dbReference>
<feature type="compositionally biased region" description="Polar residues" evidence="1">
    <location>
        <begin position="1"/>
        <end position="21"/>
    </location>
</feature>
<name>A0ABS6WGU0_9BIFI</name>
<feature type="region of interest" description="Disordered" evidence="1">
    <location>
        <begin position="1"/>
        <end position="25"/>
    </location>
</feature>
<reference evidence="2 3" key="1">
    <citation type="submission" date="2021-05" db="EMBL/GenBank/DDBJ databases">
        <title>Phylogenetic classification of ten novel species belonging to the genus Bifidobacterium comprising B. colchicus sp. nov., B. abeli sp. nov., B. bicoloris sp. nov., B. guerezis sp. nov., B. rosaliae sp. nov., B. santillanensis sp. nov., B. argentati sp. nov., B. amazzoni sp. nov., B. pluviali sp. nov., and B. pinnaculum sp. nov.</title>
        <authorList>
            <person name="Lugli G.A."/>
            <person name="Ruiz Garcia L."/>
            <person name="Margolles A."/>
            <person name="Ventura M."/>
        </authorList>
    </citation>
    <scope>NUCLEOTIDE SEQUENCE [LARGE SCALE GENOMIC DNA]</scope>
    <source>
        <strain evidence="2 3">82T10</strain>
    </source>
</reference>
<evidence type="ECO:0000313" key="2">
    <source>
        <dbReference type="EMBL" id="MBW3093087.1"/>
    </source>
</evidence>